<dbReference type="KEGG" id="cmiu:B1H56_03240"/>
<dbReference type="Proteomes" id="UP000070366">
    <property type="component" value="Unassembled WGS sequence"/>
</dbReference>
<protein>
    <submittedName>
        <fullName evidence="2">Uncharacterized protein</fullName>
    </submittedName>
</protein>
<keyword evidence="1" id="KW-1133">Transmembrane helix</keyword>
<evidence type="ECO:0000256" key="1">
    <source>
        <dbReference type="SAM" id="Phobius"/>
    </source>
</evidence>
<dbReference type="STRING" id="626937.HMPREF3293_02420"/>
<reference evidence="2 3" key="1">
    <citation type="submission" date="2016-02" db="EMBL/GenBank/DDBJ databases">
        <authorList>
            <person name="Wen L."/>
            <person name="He K."/>
            <person name="Yang H."/>
        </authorList>
    </citation>
    <scope>NUCLEOTIDE SEQUENCE [LARGE SCALE GENOMIC DNA]</scope>
    <source>
        <strain evidence="2 3">DSM 22607</strain>
    </source>
</reference>
<name>A0A136Q3D4_9FIRM</name>
<gene>
    <name evidence="2" type="ORF">HMPREF3293_02420</name>
</gene>
<feature type="transmembrane region" description="Helical" evidence="1">
    <location>
        <begin position="34"/>
        <end position="53"/>
    </location>
</feature>
<feature type="transmembrane region" description="Helical" evidence="1">
    <location>
        <begin position="6"/>
        <end position="22"/>
    </location>
</feature>
<dbReference type="OrthoDB" id="2087652at2"/>
<accession>A0A136Q3D4</accession>
<dbReference type="AlphaFoldDB" id="A0A136Q3D4"/>
<dbReference type="RefSeq" id="WP_066519079.1">
    <property type="nucleotide sequence ID" value="NZ_CABMOF010000001.1"/>
</dbReference>
<evidence type="ECO:0000313" key="3">
    <source>
        <dbReference type="Proteomes" id="UP000070366"/>
    </source>
</evidence>
<keyword evidence="1" id="KW-0812">Transmembrane</keyword>
<proteinExistence type="predicted"/>
<evidence type="ECO:0000313" key="2">
    <source>
        <dbReference type="EMBL" id="KXK65162.1"/>
    </source>
</evidence>
<organism evidence="2 3">
    <name type="scientific">Christensenella minuta</name>
    <dbReference type="NCBI Taxonomy" id="626937"/>
    <lineage>
        <taxon>Bacteria</taxon>
        <taxon>Bacillati</taxon>
        <taxon>Bacillota</taxon>
        <taxon>Clostridia</taxon>
        <taxon>Christensenellales</taxon>
        <taxon>Christensenellaceae</taxon>
        <taxon>Christensenella</taxon>
    </lineage>
</organism>
<dbReference type="EMBL" id="LSZW01000063">
    <property type="protein sequence ID" value="KXK65162.1"/>
    <property type="molecule type" value="Genomic_DNA"/>
</dbReference>
<feature type="transmembrane region" description="Helical" evidence="1">
    <location>
        <begin position="59"/>
        <end position="85"/>
    </location>
</feature>
<comment type="caution">
    <text evidence="2">The sequence shown here is derived from an EMBL/GenBank/DDBJ whole genome shotgun (WGS) entry which is preliminary data.</text>
</comment>
<sequence length="104" mass="11333">MWGIFIGFGLGTFEVFLLKKLIGMMTSERRNTAVAVPVTIVKLVLILVVLWLMARFVSLTAMVWCAAGAAAAMIGIPVVTSILTIKKYKQSGGEQNNGYTKRIP</sequence>
<keyword evidence="3" id="KW-1185">Reference proteome</keyword>
<keyword evidence="1" id="KW-0472">Membrane</keyword>